<dbReference type="InterPro" id="IPR005648">
    <property type="entry name" value="FlgD"/>
</dbReference>
<proteinExistence type="inferred from homology"/>
<evidence type="ECO:0000313" key="3">
    <source>
        <dbReference type="EMBL" id="MBP1890058.1"/>
    </source>
</evidence>
<organism evidence="3 4">
    <name type="scientific">Clostridium moniliforme</name>
    <dbReference type="NCBI Taxonomy" id="39489"/>
    <lineage>
        <taxon>Bacteria</taxon>
        <taxon>Bacillati</taxon>
        <taxon>Bacillota</taxon>
        <taxon>Clostridia</taxon>
        <taxon>Eubacteriales</taxon>
        <taxon>Clostridiaceae</taxon>
        <taxon>Clostridium</taxon>
    </lineage>
</organism>
<protein>
    <submittedName>
        <fullName evidence="3">Flagellar basal-body rod modification protein FlgD</fullName>
    </submittedName>
</protein>
<accession>A0ABS4F1D9</accession>
<name>A0ABS4F1D9_9CLOT</name>
<evidence type="ECO:0000256" key="1">
    <source>
        <dbReference type="ARBA" id="ARBA00010577"/>
    </source>
</evidence>
<keyword evidence="3" id="KW-0969">Cilium</keyword>
<dbReference type="RefSeq" id="WP_209796986.1">
    <property type="nucleotide sequence ID" value="NZ_JAGGJZ010000004.1"/>
</dbReference>
<dbReference type="Proteomes" id="UP000783390">
    <property type="component" value="Unassembled WGS sequence"/>
</dbReference>
<evidence type="ECO:0000256" key="2">
    <source>
        <dbReference type="ARBA" id="ARBA00022795"/>
    </source>
</evidence>
<keyword evidence="2" id="KW-1005">Bacterial flagellum biogenesis</keyword>
<reference evidence="3 4" key="1">
    <citation type="submission" date="2021-03" db="EMBL/GenBank/DDBJ databases">
        <title>Genomic Encyclopedia of Type Strains, Phase IV (KMG-IV): sequencing the most valuable type-strain genomes for metagenomic binning, comparative biology and taxonomic classification.</title>
        <authorList>
            <person name="Goeker M."/>
        </authorList>
    </citation>
    <scope>NUCLEOTIDE SEQUENCE [LARGE SCALE GENOMIC DNA]</scope>
    <source>
        <strain evidence="3 4">DSM 3984</strain>
    </source>
</reference>
<sequence length="156" mass="17354">MKITSVKDIGNNRTENGTKIVEKGKEINKEIFLKMLVGQMTNQDPLNTQDPSQYITQLSQFSSLEQMMSLNDSIKNLINMNNGILINSSLQTASSLIGKNVEVNSSTENGSIKKFVGDIKSVSVENNTVFLEVSLDNTKEIKKFKYSELVKVNSSK</sequence>
<dbReference type="Pfam" id="PF03963">
    <property type="entry name" value="FlgD"/>
    <property type="match status" value="1"/>
</dbReference>
<evidence type="ECO:0000313" key="4">
    <source>
        <dbReference type="Proteomes" id="UP000783390"/>
    </source>
</evidence>
<keyword evidence="4" id="KW-1185">Reference proteome</keyword>
<dbReference type="EMBL" id="JAGGJZ010000004">
    <property type="protein sequence ID" value="MBP1890058.1"/>
    <property type="molecule type" value="Genomic_DNA"/>
</dbReference>
<keyword evidence="3" id="KW-0282">Flagellum</keyword>
<comment type="caution">
    <text evidence="3">The sequence shown here is derived from an EMBL/GenBank/DDBJ whole genome shotgun (WGS) entry which is preliminary data.</text>
</comment>
<comment type="similarity">
    <text evidence="1">Belongs to the FlgD family.</text>
</comment>
<gene>
    <name evidence="3" type="ORF">J2Z53_001642</name>
</gene>
<keyword evidence="3" id="KW-0966">Cell projection</keyword>